<accession>A0ABD3NN76</accession>
<evidence type="ECO:0000256" key="1">
    <source>
        <dbReference type="ARBA" id="ARBA00022737"/>
    </source>
</evidence>
<name>A0ABD3NN76_9STRA</name>
<dbReference type="SUPFAM" id="SSF48371">
    <property type="entry name" value="ARM repeat"/>
    <property type="match status" value="1"/>
</dbReference>
<dbReference type="PANTHER" id="PTHR12537:SF12">
    <property type="entry name" value="MATERNAL PROTEIN PUMILIO"/>
    <property type="match status" value="1"/>
</dbReference>
<protein>
    <recommendedName>
        <fullName evidence="3">PUM-HD domain-containing protein</fullName>
    </recommendedName>
</protein>
<feature type="repeat" description="Pumilio" evidence="2">
    <location>
        <begin position="314"/>
        <end position="349"/>
    </location>
</feature>
<dbReference type="PROSITE" id="PS50303">
    <property type="entry name" value="PUM_HD"/>
    <property type="match status" value="1"/>
</dbReference>
<dbReference type="PANTHER" id="PTHR12537">
    <property type="entry name" value="RNA BINDING PROTEIN PUMILIO-RELATED"/>
    <property type="match status" value="1"/>
</dbReference>
<dbReference type="Gene3D" id="1.25.10.10">
    <property type="entry name" value="Leucine-rich Repeat Variant"/>
    <property type="match status" value="1"/>
</dbReference>
<feature type="domain" description="PUM-HD" evidence="3">
    <location>
        <begin position="128"/>
        <end position="496"/>
    </location>
</feature>
<organism evidence="4 5">
    <name type="scientific">Cyclotella cryptica</name>
    <dbReference type="NCBI Taxonomy" id="29204"/>
    <lineage>
        <taxon>Eukaryota</taxon>
        <taxon>Sar</taxon>
        <taxon>Stramenopiles</taxon>
        <taxon>Ochrophyta</taxon>
        <taxon>Bacillariophyta</taxon>
        <taxon>Coscinodiscophyceae</taxon>
        <taxon>Thalassiosirophycidae</taxon>
        <taxon>Stephanodiscales</taxon>
        <taxon>Stephanodiscaceae</taxon>
        <taxon>Cyclotella</taxon>
    </lineage>
</organism>
<proteinExistence type="predicted"/>
<dbReference type="Proteomes" id="UP001516023">
    <property type="component" value="Unassembled WGS sequence"/>
</dbReference>
<dbReference type="InterPro" id="IPR016024">
    <property type="entry name" value="ARM-type_fold"/>
</dbReference>
<keyword evidence="1" id="KW-0677">Repeat</keyword>
<reference evidence="4 5" key="1">
    <citation type="journal article" date="2020" name="G3 (Bethesda)">
        <title>Improved Reference Genome for Cyclotella cryptica CCMP332, a Model for Cell Wall Morphogenesis, Salinity Adaptation, and Lipid Production in Diatoms (Bacillariophyta).</title>
        <authorList>
            <person name="Roberts W.R."/>
            <person name="Downey K.M."/>
            <person name="Ruck E.C."/>
            <person name="Traller J.C."/>
            <person name="Alverson A.J."/>
        </authorList>
    </citation>
    <scope>NUCLEOTIDE SEQUENCE [LARGE SCALE GENOMIC DNA]</scope>
    <source>
        <strain evidence="4 5">CCMP332</strain>
    </source>
</reference>
<feature type="repeat" description="Pumilio" evidence="2">
    <location>
        <begin position="219"/>
        <end position="259"/>
    </location>
</feature>
<sequence length="497" mass="55661">MAAFPVSTPCHGCINGMGCSNNGFCASNPDMFYASYCGLPHQSSMAFPPSCPTAPLSYDYASWYPILCQHYGGLGFLPQLPVGPFPYESFYCGPYLQHQYQGQWKGKNRKSKNKRHQNVECAQLLMEKSCSPLESAITLIKANPDATLFSIDGLIVEVATADDGALHFIQGRIQVGSEQERRLVLTAALMSFGMLWRDYRGSRMLQELLTSDSPEIKKELIVAFHKEGPLNLSLHKHGCRVIQTAITSIDDRDLTELISKFRGHVLALIHDPNGNHVVQRIIEAVSDHAKSAKAKEDDQLASDLTDQLQFMIDDVIEHVESLSIHSYGCRVVQRALEFCAEEQKNAVLSAILSCREKLMKDKYGNYVLQQTIVTGEESTRDVILSSITKRSGEESLLSLSKHKYASNVVEKLIQYGSSRQRETIVNELLNTREKSNVCIAIDMAKDNIANYVIKTAIECARADQKKQIMEELSRNLIELAKYPQATYIFNKEFTSVK</sequence>
<gene>
    <name evidence="4" type="ORF">HJC23_013761</name>
</gene>
<comment type="caution">
    <text evidence="4">The sequence shown here is derived from an EMBL/GenBank/DDBJ whole genome shotgun (WGS) entry which is preliminary data.</text>
</comment>
<feature type="repeat" description="Pumilio" evidence="2">
    <location>
        <begin position="350"/>
        <end position="385"/>
    </location>
</feature>
<dbReference type="InterPro" id="IPR011989">
    <property type="entry name" value="ARM-like"/>
</dbReference>
<dbReference type="PROSITE" id="PS50302">
    <property type="entry name" value="PUM"/>
    <property type="match status" value="5"/>
</dbReference>
<dbReference type="AlphaFoldDB" id="A0ABD3NN76"/>
<keyword evidence="5" id="KW-1185">Reference proteome</keyword>
<evidence type="ECO:0000256" key="2">
    <source>
        <dbReference type="PROSITE-ProRule" id="PRU00317"/>
    </source>
</evidence>
<dbReference type="InterPro" id="IPR001313">
    <property type="entry name" value="Pumilio_RNA-bd_rpt"/>
</dbReference>
<dbReference type="EMBL" id="JABMIG020000504">
    <property type="protein sequence ID" value="KAL3776211.1"/>
    <property type="molecule type" value="Genomic_DNA"/>
</dbReference>
<dbReference type="InterPro" id="IPR033133">
    <property type="entry name" value="PUM-HD"/>
</dbReference>
<evidence type="ECO:0000259" key="3">
    <source>
        <dbReference type="PROSITE" id="PS50303"/>
    </source>
</evidence>
<feature type="repeat" description="Pumilio" evidence="2">
    <location>
        <begin position="386"/>
        <end position="426"/>
    </location>
</feature>
<feature type="repeat" description="Pumilio" evidence="2">
    <location>
        <begin position="260"/>
        <end position="302"/>
    </location>
</feature>
<evidence type="ECO:0000313" key="4">
    <source>
        <dbReference type="EMBL" id="KAL3776211.1"/>
    </source>
</evidence>
<evidence type="ECO:0000313" key="5">
    <source>
        <dbReference type="Proteomes" id="UP001516023"/>
    </source>
</evidence>
<dbReference type="Pfam" id="PF00806">
    <property type="entry name" value="PUF"/>
    <property type="match status" value="6"/>
</dbReference>
<dbReference type="SMART" id="SM00025">
    <property type="entry name" value="Pumilio"/>
    <property type="match status" value="6"/>
</dbReference>